<dbReference type="GO" id="GO:0003677">
    <property type="term" value="F:DNA binding"/>
    <property type="evidence" value="ECO:0007669"/>
    <property type="project" value="UniProtKB-KW"/>
</dbReference>
<comment type="caution">
    <text evidence="2">The sequence shown here is derived from an EMBL/GenBank/DDBJ whole genome shotgun (WGS) entry which is preliminary data.</text>
</comment>
<evidence type="ECO:0000313" key="2">
    <source>
        <dbReference type="EMBL" id="TCT09924.1"/>
    </source>
</evidence>
<protein>
    <submittedName>
        <fullName evidence="2">BadM/Rrf2 family transcriptional regulator</fullName>
    </submittedName>
</protein>
<dbReference type="SUPFAM" id="SSF46785">
    <property type="entry name" value="Winged helix' DNA-binding domain"/>
    <property type="match status" value="1"/>
</dbReference>
<dbReference type="RefSeq" id="WP_132806755.1">
    <property type="nucleotide sequence ID" value="NZ_SMAK01000006.1"/>
</dbReference>
<reference evidence="2 3" key="1">
    <citation type="submission" date="2019-03" db="EMBL/GenBank/DDBJ databases">
        <title>Genomic Encyclopedia of Type Strains, Phase IV (KMG-IV): sequencing the most valuable type-strain genomes for metagenomic binning, comparative biology and taxonomic classification.</title>
        <authorList>
            <person name="Goeker M."/>
        </authorList>
    </citation>
    <scope>NUCLEOTIDE SEQUENCE [LARGE SCALE GENOMIC DNA]</scope>
    <source>
        <strain evidence="2 3">DSM 19345</strain>
    </source>
</reference>
<dbReference type="PROSITE" id="PS51197">
    <property type="entry name" value="HTH_RRF2_2"/>
    <property type="match status" value="1"/>
</dbReference>
<dbReference type="NCBIfam" id="TIGR00738">
    <property type="entry name" value="rrf2_super"/>
    <property type="match status" value="1"/>
</dbReference>
<gene>
    <name evidence="2" type="ORF">EDC22_106118</name>
</gene>
<dbReference type="EMBL" id="SMAK01000006">
    <property type="protein sequence ID" value="TCT09924.1"/>
    <property type="molecule type" value="Genomic_DNA"/>
</dbReference>
<keyword evidence="3" id="KW-1185">Reference proteome</keyword>
<sequence length="152" mass="16703">MISQKAKYALRALVALARAPRGEPVLISDIAEDQSIPKKFLEQILLDLKHHGIVVSRRGRAGGYQLLKDPAEITFGQVLRIIDGPIAPLPCLSKIAYRRCEDCVSETECEVRRVFAEVTDATRRVLDTATLADAIAEPGARPARMRDLAGVE</sequence>
<organism evidence="2 3">
    <name type="scientific">Tepidamorphus gemmatus</name>
    <dbReference type="NCBI Taxonomy" id="747076"/>
    <lineage>
        <taxon>Bacteria</taxon>
        <taxon>Pseudomonadati</taxon>
        <taxon>Pseudomonadota</taxon>
        <taxon>Alphaproteobacteria</taxon>
        <taxon>Hyphomicrobiales</taxon>
        <taxon>Tepidamorphaceae</taxon>
        <taxon>Tepidamorphus</taxon>
    </lineage>
</organism>
<name>A0A4R3M8Q9_9HYPH</name>
<dbReference type="PROSITE" id="PS01332">
    <property type="entry name" value="HTH_RRF2_1"/>
    <property type="match status" value="1"/>
</dbReference>
<evidence type="ECO:0000313" key="3">
    <source>
        <dbReference type="Proteomes" id="UP000295678"/>
    </source>
</evidence>
<proteinExistence type="predicted"/>
<evidence type="ECO:0000256" key="1">
    <source>
        <dbReference type="ARBA" id="ARBA00023125"/>
    </source>
</evidence>
<keyword evidence="1" id="KW-0238">DNA-binding</keyword>
<dbReference type="InterPro" id="IPR036388">
    <property type="entry name" value="WH-like_DNA-bd_sf"/>
</dbReference>
<dbReference type="AlphaFoldDB" id="A0A4R3M8Q9"/>
<dbReference type="Pfam" id="PF02082">
    <property type="entry name" value="Rrf2"/>
    <property type="match status" value="1"/>
</dbReference>
<dbReference type="Proteomes" id="UP000295678">
    <property type="component" value="Unassembled WGS sequence"/>
</dbReference>
<dbReference type="GO" id="GO:0005829">
    <property type="term" value="C:cytosol"/>
    <property type="evidence" value="ECO:0007669"/>
    <property type="project" value="TreeGrafter"/>
</dbReference>
<dbReference type="OrthoDB" id="9802344at2"/>
<accession>A0A4R3M8Q9</accession>
<dbReference type="InterPro" id="IPR036390">
    <property type="entry name" value="WH_DNA-bd_sf"/>
</dbReference>
<dbReference type="Gene3D" id="1.10.10.10">
    <property type="entry name" value="Winged helix-like DNA-binding domain superfamily/Winged helix DNA-binding domain"/>
    <property type="match status" value="1"/>
</dbReference>
<dbReference type="InterPro" id="IPR000944">
    <property type="entry name" value="Tscrpt_reg_Rrf2"/>
</dbReference>
<dbReference type="InterPro" id="IPR030489">
    <property type="entry name" value="TR_Rrf2-type_CS"/>
</dbReference>
<dbReference type="PANTHER" id="PTHR33221:SF5">
    <property type="entry name" value="HTH-TYPE TRANSCRIPTIONAL REGULATOR ISCR"/>
    <property type="match status" value="1"/>
</dbReference>
<dbReference type="GO" id="GO:0003700">
    <property type="term" value="F:DNA-binding transcription factor activity"/>
    <property type="evidence" value="ECO:0007669"/>
    <property type="project" value="TreeGrafter"/>
</dbReference>
<dbReference type="PANTHER" id="PTHR33221">
    <property type="entry name" value="WINGED HELIX-TURN-HELIX TRANSCRIPTIONAL REGULATOR, RRF2 FAMILY"/>
    <property type="match status" value="1"/>
</dbReference>